<keyword evidence="2" id="KW-1185">Reference proteome</keyword>
<dbReference type="EMBL" id="JBEPCV010000005">
    <property type="protein sequence ID" value="MER6903840.1"/>
    <property type="molecule type" value="Genomic_DNA"/>
</dbReference>
<organism evidence="1 2">
    <name type="scientific">Streptomyces flaveolus</name>
    <dbReference type="NCBI Taxonomy" id="67297"/>
    <lineage>
        <taxon>Bacteria</taxon>
        <taxon>Bacillati</taxon>
        <taxon>Actinomycetota</taxon>
        <taxon>Actinomycetes</taxon>
        <taxon>Kitasatosporales</taxon>
        <taxon>Streptomycetaceae</taxon>
        <taxon>Streptomyces</taxon>
    </lineage>
</organism>
<proteinExistence type="predicted"/>
<comment type="caution">
    <text evidence="1">The sequence shown here is derived from an EMBL/GenBank/DDBJ whole genome shotgun (WGS) entry which is preliminary data.</text>
</comment>
<accession>A0ABV1VBG5</accession>
<reference evidence="1 2" key="1">
    <citation type="submission" date="2024-06" db="EMBL/GenBank/DDBJ databases">
        <title>The Natural Products Discovery Center: Release of the First 8490 Sequenced Strains for Exploring Actinobacteria Biosynthetic Diversity.</title>
        <authorList>
            <person name="Kalkreuter E."/>
            <person name="Kautsar S.A."/>
            <person name="Yang D."/>
            <person name="Bader C.D."/>
            <person name="Teijaro C.N."/>
            <person name="Fluegel L."/>
            <person name="Davis C.M."/>
            <person name="Simpson J.R."/>
            <person name="Lauterbach L."/>
            <person name="Steele A.D."/>
            <person name="Gui C."/>
            <person name="Meng S."/>
            <person name="Li G."/>
            <person name="Viehrig K."/>
            <person name="Ye F."/>
            <person name="Su P."/>
            <person name="Kiefer A.F."/>
            <person name="Nichols A."/>
            <person name="Cepeda A.J."/>
            <person name="Yan W."/>
            <person name="Fan B."/>
            <person name="Jiang Y."/>
            <person name="Adhikari A."/>
            <person name="Zheng C.-J."/>
            <person name="Schuster L."/>
            <person name="Cowan T.M."/>
            <person name="Smanski M.J."/>
            <person name="Chevrette M.G."/>
            <person name="De Carvalho L.P.S."/>
            <person name="Shen B."/>
        </authorList>
    </citation>
    <scope>NUCLEOTIDE SEQUENCE [LARGE SCALE GENOMIC DNA]</scope>
    <source>
        <strain evidence="1 2">NPDC000632</strain>
    </source>
</reference>
<protein>
    <submittedName>
        <fullName evidence="1">Uncharacterized protein</fullName>
    </submittedName>
</protein>
<name>A0ABV1VBG5_9ACTN</name>
<dbReference type="Proteomes" id="UP001490330">
    <property type="component" value="Unassembled WGS sequence"/>
</dbReference>
<sequence length="126" mass="13767">MFNLSERYALQVGSHLSTLSFIFAALPGCGVGRLLASQAEAWTHTNPNSWESAFYRALAADSWYVNGGWRQAVGPHPLAVAPAELQRDLSTARPNSWDSTGRTGRTRLCAFPPAPKPITCKPLARR</sequence>
<gene>
    <name evidence="1" type="ORF">ABT322_08635</name>
</gene>
<dbReference type="RefSeq" id="WP_350715489.1">
    <property type="nucleotide sequence ID" value="NZ_JBEPCO010000002.1"/>
</dbReference>
<evidence type="ECO:0000313" key="2">
    <source>
        <dbReference type="Proteomes" id="UP001490330"/>
    </source>
</evidence>
<evidence type="ECO:0000313" key="1">
    <source>
        <dbReference type="EMBL" id="MER6903840.1"/>
    </source>
</evidence>